<gene>
    <name evidence="1" type="ORF">cyc_03617</name>
</gene>
<organism evidence="1 2">
    <name type="scientific">Cyclospora cayetanensis</name>
    <dbReference type="NCBI Taxonomy" id="88456"/>
    <lineage>
        <taxon>Eukaryota</taxon>
        <taxon>Sar</taxon>
        <taxon>Alveolata</taxon>
        <taxon>Apicomplexa</taxon>
        <taxon>Conoidasida</taxon>
        <taxon>Coccidia</taxon>
        <taxon>Eucoccidiorida</taxon>
        <taxon>Eimeriorina</taxon>
        <taxon>Eimeriidae</taxon>
        <taxon>Cyclospora</taxon>
    </lineage>
</organism>
<keyword evidence="2" id="KW-1185">Reference proteome</keyword>
<evidence type="ECO:0000313" key="1">
    <source>
        <dbReference type="EMBL" id="OEH80180.1"/>
    </source>
</evidence>
<reference evidence="1 2" key="1">
    <citation type="journal article" date="2016" name="BMC Genomics">
        <title>Comparative genomics reveals Cyclospora cayetanensis possesses coccidia-like metabolism and invasion components but unique surface antigens.</title>
        <authorList>
            <person name="Liu S."/>
            <person name="Wang L."/>
            <person name="Zheng H."/>
            <person name="Xu Z."/>
            <person name="Roellig D.M."/>
            <person name="Li N."/>
            <person name="Frace M.A."/>
            <person name="Tang K."/>
            <person name="Arrowood M.J."/>
            <person name="Moss D.M."/>
            <person name="Zhang L."/>
            <person name="Feng Y."/>
            <person name="Xiao L."/>
        </authorList>
    </citation>
    <scope>NUCLEOTIDE SEQUENCE [LARGE SCALE GENOMIC DNA]</scope>
    <source>
        <strain evidence="1 2">CHN_HEN01</strain>
    </source>
</reference>
<dbReference type="AlphaFoldDB" id="A0A1D3D9Q1"/>
<protein>
    <submittedName>
        <fullName evidence="1">Uncharacterized protein</fullName>
    </submittedName>
</protein>
<dbReference type="EMBL" id="JROU02000173">
    <property type="protein sequence ID" value="OEH80180.1"/>
    <property type="molecule type" value="Genomic_DNA"/>
</dbReference>
<name>A0A1D3D9Q1_9EIME</name>
<evidence type="ECO:0000313" key="2">
    <source>
        <dbReference type="Proteomes" id="UP000095192"/>
    </source>
</evidence>
<dbReference type="VEuPathDB" id="ToxoDB:cyc_03617"/>
<accession>A0A1D3D9Q1</accession>
<dbReference type="Proteomes" id="UP000095192">
    <property type="component" value="Unassembled WGS sequence"/>
</dbReference>
<dbReference type="InParanoid" id="A0A1D3D9Q1"/>
<comment type="caution">
    <text evidence="1">The sequence shown here is derived from an EMBL/GenBank/DDBJ whole genome shotgun (WGS) entry which is preliminary data.</text>
</comment>
<sequence length="69" mass="7905">MELAHPYLITLWCSIELGYSMETLPLRWLQEHRQPQRPKRSAVPPSLKTYGVVILGEFMVAGIWAPVKA</sequence>
<proteinExistence type="predicted"/>